<sequence length="143" mass="16433">MASTTTTSGKKDAAAIIASASRHTKPPQQPTFKNDNQKAIWCETQWTNLTVQARKLELPTLPYFDPETMLLSKEVNHKLWSQLGRLWDYLGPDRAPYATPVLLEGGEVRWHSYLNRDRGEEVEIYDRAVDAFMSESKRTEDYD</sequence>
<accession>A0A0D2HEN3</accession>
<evidence type="ECO:0000313" key="1">
    <source>
        <dbReference type="EMBL" id="KIX09063.1"/>
    </source>
</evidence>
<name>A0A0D2HEN3_9EURO</name>
<dbReference type="OrthoDB" id="4157656at2759"/>
<proteinExistence type="predicted"/>
<dbReference type="GeneID" id="25288212"/>
<gene>
    <name evidence="1" type="ORF">Z518_00141</name>
</gene>
<dbReference type="EMBL" id="KN847475">
    <property type="protein sequence ID" value="KIX09063.1"/>
    <property type="molecule type" value="Genomic_DNA"/>
</dbReference>
<dbReference type="VEuPathDB" id="FungiDB:Z518_00141"/>
<reference evidence="1 2" key="1">
    <citation type="submission" date="2015-01" db="EMBL/GenBank/DDBJ databases">
        <title>The Genome Sequence of Rhinocladiella mackenzie CBS 650.93.</title>
        <authorList>
            <consortium name="The Broad Institute Genomics Platform"/>
            <person name="Cuomo C."/>
            <person name="de Hoog S."/>
            <person name="Gorbushina A."/>
            <person name="Stielow B."/>
            <person name="Teixiera M."/>
            <person name="Abouelleil A."/>
            <person name="Chapman S.B."/>
            <person name="Priest M."/>
            <person name="Young S.K."/>
            <person name="Wortman J."/>
            <person name="Nusbaum C."/>
            <person name="Birren B."/>
        </authorList>
    </citation>
    <scope>NUCLEOTIDE SEQUENCE [LARGE SCALE GENOMIC DNA]</scope>
    <source>
        <strain evidence="1 2">CBS 650.93</strain>
    </source>
</reference>
<evidence type="ECO:0000313" key="2">
    <source>
        <dbReference type="Proteomes" id="UP000053617"/>
    </source>
</evidence>
<dbReference type="AlphaFoldDB" id="A0A0D2HEN3"/>
<dbReference type="RefSeq" id="XP_013276199.1">
    <property type="nucleotide sequence ID" value="XM_013420745.1"/>
</dbReference>
<keyword evidence="2" id="KW-1185">Reference proteome</keyword>
<dbReference type="HOGENOM" id="CLU_132423_0_0_1"/>
<protein>
    <submittedName>
        <fullName evidence="1">Uncharacterized protein</fullName>
    </submittedName>
</protein>
<organism evidence="1 2">
    <name type="scientific">Rhinocladiella mackenziei CBS 650.93</name>
    <dbReference type="NCBI Taxonomy" id="1442369"/>
    <lineage>
        <taxon>Eukaryota</taxon>
        <taxon>Fungi</taxon>
        <taxon>Dikarya</taxon>
        <taxon>Ascomycota</taxon>
        <taxon>Pezizomycotina</taxon>
        <taxon>Eurotiomycetes</taxon>
        <taxon>Chaetothyriomycetidae</taxon>
        <taxon>Chaetothyriales</taxon>
        <taxon>Herpotrichiellaceae</taxon>
        <taxon>Rhinocladiella</taxon>
    </lineage>
</organism>
<dbReference type="Proteomes" id="UP000053617">
    <property type="component" value="Unassembled WGS sequence"/>
</dbReference>